<proteinExistence type="predicted"/>
<organism evidence="2 3">
    <name type="scientific">Saitozyma podzolica</name>
    <dbReference type="NCBI Taxonomy" id="1890683"/>
    <lineage>
        <taxon>Eukaryota</taxon>
        <taxon>Fungi</taxon>
        <taxon>Dikarya</taxon>
        <taxon>Basidiomycota</taxon>
        <taxon>Agaricomycotina</taxon>
        <taxon>Tremellomycetes</taxon>
        <taxon>Tremellales</taxon>
        <taxon>Trimorphomycetaceae</taxon>
        <taxon>Saitozyma</taxon>
    </lineage>
</organism>
<dbReference type="Proteomes" id="UP000279259">
    <property type="component" value="Unassembled WGS sequence"/>
</dbReference>
<sequence>MSNDPLQSQQDTSAEAATSHPANGPASIATPEQTPSSDRLYQQHHHSLSPATMLPSKVTSSAGHEGSHGAAPPQVVPRQPTPIWTGAPLPFSAHQHLHHAFSSPSFGSPLLTFIVLGGVLGPLGHA</sequence>
<comment type="caution">
    <text evidence="2">The sequence shown here is derived from an EMBL/GenBank/DDBJ whole genome shotgun (WGS) entry which is preliminary data.</text>
</comment>
<evidence type="ECO:0000256" key="1">
    <source>
        <dbReference type="SAM" id="MobiDB-lite"/>
    </source>
</evidence>
<dbReference type="STRING" id="1890683.A0A427YFF9"/>
<dbReference type="EMBL" id="RSCD01000012">
    <property type="protein sequence ID" value="RSH89800.1"/>
    <property type="molecule type" value="Genomic_DNA"/>
</dbReference>
<dbReference type="AlphaFoldDB" id="A0A427YFF9"/>
<reference evidence="2 3" key="1">
    <citation type="submission" date="2018-11" db="EMBL/GenBank/DDBJ databases">
        <title>Genome sequence of Saitozyma podzolica DSM 27192.</title>
        <authorList>
            <person name="Aliyu H."/>
            <person name="Gorte O."/>
            <person name="Ochsenreither K."/>
        </authorList>
    </citation>
    <scope>NUCLEOTIDE SEQUENCE [LARGE SCALE GENOMIC DNA]</scope>
    <source>
        <strain evidence="2 3">DSM 27192</strain>
    </source>
</reference>
<feature type="region of interest" description="Disordered" evidence="1">
    <location>
        <begin position="1"/>
        <end position="87"/>
    </location>
</feature>
<keyword evidence="3" id="KW-1185">Reference proteome</keyword>
<feature type="compositionally biased region" description="Polar residues" evidence="1">
    <location>
        <begin position="1"/>
        <end position="16"/>
    </location>
</feature>
<gene>
    <name evidence="2" type="ORF">EHS25_001786</name>
</gene>
<feature type="compositionally biased region" description="Polar residues" evidence="1">
    <location>
        <begin position="30"/>
        <end position="40"/>
    </location>
</feature>
<accession>A0A427YFF9</accession>
<evidence type="ECO:0000313" key="2">
    <source>
        <dbReference type="EMBL" id="RSH89800.1"/>
    </source>
</evidence>
<evidence type="ECO:0000313" key="3">
    <source>
        <dbReference type="Proteomes" id="UP000279259"/>
    </source>
</evidence>
<protein>
    <submittedName>
        <fullName evidence="2">Uncharacterized protein</fullName>
    </submittedName>
</protein>
<name>A0A427YFF9_9TREE</name>